<dbReference type="PANTHER" id="PTHR16193:SF0">
    <property type="entry name" value="TETRATRICOPEPTIDE REPEAT PROTEIN 27"/>
    <property type="match status" value="1"/>
</dbReference>
<dbReference type="RefSeq" id="XP_020047122.1">
    <property type="nucleotide sequence ID" value="XM_020194580.1"/>
</dbReference>
<evidence type="ECO:0000256" key="1">
    <source>
        <dbReference type="ARBA" id="ARBA00022737"/>
    </source>
</evidence>
<dbReference type="SUPFAM" id="SSF48452">
    <property type="entry name" value="TPR-like"/>
    <property type="match status" value="1"/>
</dbReference>
<organism evidence="3 4">
    <name type="scientific">Ascoidea rubescens DSM 1968</name>
    <dbReference type="NCBI Taxonomy" id="1344418"/>
    <lineage>
        <taxon>Eukaryota</taxon>
        <taxon>Fungi</taxon>
        <taxon>Dikarya</taxon>
        <taxon>Ascomycota</taxon>
        <taxon>Saccharomycotina</taxon>
        <taxon>Saccharomycetes</taxon>
        <taxon>Ascoideaceae</taxon>
        <taxon>Ascoidea</taxon>
    </lineage>
</organism>
<proteinExistence type="predicted"/>
<reference evidence="4" key="1">
    <citation type="submission" date="2016-05" db="EMBL/GenBank/DDBJ databases">
        <title>Comparative genomics of biotechnologically important yeasts.</title>
        <authorList>
            <consortium name="DOE Joint Genome Institute"/>
            <person name="Riley R."/>
            <person name="Haridas S."/>
            <person name="Wolfe K.H."/>
            <person name="Lopes M.R."/>
            <person name="Hittinger C.T."/>
            <person name="Goker M."/>
            <person name="Salamov A."/>
            <person name="Wisecaver J."/>
            <person name="Long T.M."/>
            <person name="Aerts A.L."/>
            <person name="Barry K."/>
            <person name="Choi C."/>
            <person name="Clum A."/>
            <person name="Coughlan A.Y."/>
            <person name="Deshpande S."/>
            <person name="Douglass A.P."/>
            <person name="Hanson S.J."/>
            <person name="Klenk H.-P."/>
            <person name="Labutti K."/>
            <person name="Lapidus A."/>
            <person name="Lindquist E."/>
            <person name="Lipzen A."/>
            <person name="Meier-Kolthoff J.P."/>
            <person name="Ohm R.A."/>
            <person name="Otillar R.P."/>
            <person name="Pangilinan J."/>
            <person name="Peng Y."/>
            <person name="Rokas A."/>
            <person name="Rosa C.A."/>
            <person name="Scheuner C."/>
            <person name="Sibirny A.A."/>
            <person name="Slot J.C."/>
            <person name="Stielow J.B."/>
            <person name="Sun H."/>
            <person name="Kurtzman C.P."/>
            <person name="Blackwell M."/>
            <person name="Grigoriev I.V."/>
            <person name="Jeffries T.W."/>
        </authorList>
    </citation>
    <scope>NUCLEOTIDE SEQUENCE [LARGE SCALE GENOMIC DNA]</scope>
    <source>
        <strain evidence="4">DSM 1968</strain>
    </source>
</reference>
<dbReference type="GeneID" id="30968216"/>
<dbReference type="EMBL" id="KV454481">
    <property type="protein sequence ID" value="ODV60815.1"/>
    <property type="molecule type" value="Genomic_DNA"/>
</dbReference>
<dbReference type="InterPro" id="IPR011990">
    <property type="entry name" value="TPR-like_helical_dom_sf"/>
</dbReference>
<dbReference type="GO" id="GO:0005634">
    <property type="term" value="C:nucleus"/>
    <property type="evidence" value="ECO:0007669"/>
    <property type="project" value="EnsemblFungi"/>
</dbReference>
<dbReference type="InParanoid" id="A0A1D2VGQ4"/>
<evidence type="ECO:0000256" key="2">
    <source>
        <dbReference type="ARBA" id="ARBA00022803"/>
    </source>
</evidence>
<evidence type="ECO:0000313" key="4">
    <source>
        <dbReference type="Proteomes" id="UP000095038"/>
    </source>
</evidence>
<gene>
    <name evidence="3" type="ORF">ASCRUDRAFT_81179</name>
</gene>
<dbReference type="Proteomes" id="UP000095038">
    <property type="component" value="Unassembled WGS sequence"/>
</dbReference>
<dbReference type="GO" id="GO:0005737">
    <property type="term" value="C:cytoplasm"/>
    <property type="evidence" value="ECO:0007669"/>
    <property type="project" value="EnsemblFungi"/>
</dbReference>
<dbReference type="OrthoDB" id="1936594at2759"/>
<sequence length="960" mass="110136">MNNYNLGLLHSYLLILSPFQSFKALFLDGVSNVGIEKSLIEPISLILKGQSNQVLSLEIFKDLLFDEELIKKKVVLEFGNDTKKQESDDLNQNEKLLKKHLILIFAVSLLQLFLQLNFTGPKINEEKVSETVNQFFKPIIHENDKLADQISEEISKSLNLNGQFIYELTNHPFLLLFSLHLLEKLSLTEKSLLISKEIDAESLSTSTLINNNRSEDSDNVLLAASNWWRSRALQVHMSLFFEISGPHVVVSSLLLNKTLLDPLIHEINRDNIAENKNNELIKNLYARYYLEKVRSYLQAETESLCLNPLDDLNDITGFQMALTGAKAKRTKYQEKSIASLILLALSSNEDLFDDSHLIKSNDNTIENFKLNSDYMLERPKYEEIGDKTLIENFNQNSVDSETSSTFFNAIPLLLESGSISEDLRNLDPNNQPRLNDLDNIQLLLRLAIVRQTSPSKDPLAEEELLSIVQRILFTSEEDIKTNGSKTNWLIFSKCLWERSLIESTKSKTLERGILQMEALVEELGMSMNHKYIPEIGKNNKDEQDSDISAERLRFVYQLPLLPRWAMDVELAEKYMSVGLIKSSIEIYERLKLTNDLALCYMSIGQEKNAEKLLLERIEKKPDDARPYSILGDIRQDTTLWFKAWEVGKYSNAKISLGKYYYYNKKHKDLAESMKHLKDALAINPLKKNNWFFYGCVALEALDYETAAQAFTRSVAIDDTQTFAWSNLSSALANLNKNEEALSALQKAVRSIKDSNKSGSKLWENYLIISSRLQKWNHVLIAVKQLSNLKKDSLGEKSVDLPVVQKLVEVLVEKPYPTNENEKLTFFQKDCIQYVCNDLPKLITTSTRLWKVVAKVELWRKKPWECLACYEKAFRAVIHDPNLSSEQDIWNKAVECCEDLVASYESLGELPGKYGADDVVCKNWRYKSKSSIRSLMSKGKRTWEDSDGWERLTKLKEHLGL</sequence>
<accession>A0A1D2VGQ4</accession>
<keyword evidence="1" id="KW-0677">Repeat</keyword>
<dbReference type="InterPro" id="IPR044244">
    <property type="entry name" value="TTC27/Emw1"/>
</dbReference>
<dbReference type="Gene3D" id="1.25.40.10">
    <property type="entry name" value="Tetratricopeptide repeat domain"/>
    <property type="match status" value="1"/>
</dbReference>
<dbReference type="AlphaFoldDB" id="A0A1D2VGQ4"/>
<evidence type="ECO:0000313" key="3">
    <source>
        <dbReference type="EMBL" id="ODV60815.1"/>
    </source>
</evidence>
<dbReference type="InterPro" id="IPR019734">
    <property type="entry name" value="TPR_rpt"/>
</dbReference>
<dbReference type="STRING" id="1344418.A0A1D2VGQ4"/>
<dbReference type="FunCoup" id="A0A1D2VGQ4">
    <property type="interactions" value="1196"/>
</dbReference>
<dbReference type="PANTHER" id="PTHR16193">
    <property type="entry name" value="TETRATRICOPEPTIDE REPEAT PROTEIN 27"/>
    <property type="match status" value="1"/>
</dbReference>
<keyword evidence="2" id="KW-0802">TPR repeat</keyword>
<name>A0A1D2VGQ4_9ASCO</name>
<dbReference type="SMART" id="SM00028">
    <property type="entry name" value="TPR"/>
    <property type="match status" value="3"/>
</dbReference>
<dbReference type="GO" id="GO:0031505">
    <property type="term" value="P:fungal-type cell wall organization"/>
    <property type="evidence" value="ECO:0007669"/>
    <property type="project" value="EnsemblFungi"/>
</dbReference>
<keyword evidence="4" id="KW-1185">Reference proteome</keyword>
<protein>
    <submittedName>
        <fullName evidence="3">TPR-like protein</fullName>
    </submittedName>
</protein>